<keyword evidence="2" id="KW-0539">Nucleus</keyword>
<evidence type="ECO:0000256" key="1">
    <source>
        <dbReference type="ARBA" id="ARBA00004123"/>
    </source>
</evidence>
<feature type="non-terminal residue" evidence="3">
    <location>
        <position position="1"/>
    </location>
</feature>
<dbReference type="GO" id="GO:0006260">
    <property type="term" value="P:DNA replication"/>
    <property type="evidence" value="ECO:0007669"/>
    <property type="project" value="InterPro"/>
</dbReference>
<reference evidence="3" key="1">
    <citation type="submission" date="2014-12" db="EMBL/GenBank/DDBJ databases">
        <title>Insight into the proteome of Arion vulgaris.</title>
        <authorList>
            <person name="Aradska J."/>
            <person name="Bulat T."/>
            <person name="Smidak R."/>
            <person name="Sarate P."/>
            <person name="Gangsoo J."/>
            <person name="Sialana F."/>
            <person name="Bilban M."/>
            <person name="Lubec G."/>
        </authorList>
    </citation>
    <scope>NUCLEOTIDE SEQUENCE</scope>
    <source>
        <tissue evidence="3">Skin</tissue>
    </source>
</reference>
<dbReference type="AlphaFoldDB" id="A0A0B6XVC3"/>
<evidence type="ECO:0000313" key="3">
    <source>
        <dbReference type="EMBL" id="CEK47441.1"/>
    </source>
</evidence>
<proteinExistence type="predicted"/>
<dbReference type="InterPro" id="IPR021110">
    <property type="entry name" value="DNA_rep_checkpnt_protein"/>
</dbReference>
<evidence type="ECO:0000256" key="2">
    <source>
        <dbReference type="ARBA" id="ARBA00023242"/>
    </source>
</evidence>
<feature type="non-terminal residue" evidence="3">
    <location>
        <position position="72"/>
    </location>
</feature>
<dbReference type="EMBL" id="HACG01000576">
    <property type="protein sequence ID" value="CEK47441.1"/>
    <property type="molecule type" value="Transcribed_RNA"/>
</dbReference>
<dbReference type="Pfam" id="PF11719">
    <property type="entry name" value="Drc1-Sld2"/>
    <property type="match status" value="1"/>
</dbReference>
<comment type="subcellular location">
    <subcellularLocation>
        <location evidence="1">Nucleus</location>
    </subcellularLocation>
</comment>
<sequence>QKLAKAEDEMSLESIQQLRKDLKIWESAFNIVHQRKPEKKDIAQAPQEIQGIPPCLHVNMCNLHVNMCNPHV</sequence>
<dbReference type="GO" id="GO:0005634">
    <property type="term" value="C:nucleus"/>
    <property type="evidence" value="ECO:0007669"/>
    <property type="project" value="UniProtKB-SubCell"/>
</dbReference>
<organism evidence="3">
    <name type="scientific">Arion vulgaris</name>
    <dbReference type="NCBI Taxonomy" id="1028688"/>
    <lineage>
        <taxon>Eukaryota</taxon>
        <taxon>Metazoa</taxon>
        <taxon>Spiralia</taxon>
        <taxon>Lophotrochozoa</taxon>
        <taxon>Mollusca</taxon>
        <taxon>Gastropoda</taxon>
        <taxon>Heterobranchia</taxon>
        <taxon>Euthyneura</taxon>
        <taxon>Panpulmonata</taxon>
        <taxon>Eupulmonata</taxon>
        <taxon>Stylommatophora</taxon>
        <taxon>Helicina</taxon>
        <taxon>Arionoidea</taxon>
        <taxon>Arionidae</taxon>
        <taxon>Arion</taxon>
    </lineage>
</organism>
<gene>
    <name evidence="3" type="primary">ORF1377</name>
</gene>
<protein>
    <submittedName>
        <fullName evidence="3">Uncharacterized protein</fullName>
    </submittedName>
</protein>
<accession>A0A0B6XVC3</accession>
<name>A0A0B6XVC3_9EUPU</name>
<dbReference type="Gene3D" id="1.10.10.1460">
    <property type="match status" value="1"/>
</dbReference>
<dbReference type="CDD" id="cd22289">
    <property type="entry name" value="RecQL4_SLD2_NTD"/>
    <property type="match status" value="1"/>
</dbReference>